<feature type="transmembrane region" description="Helical" evidence="7">
    <location>
        <begin position="225"/>
        <end position="244"/>
    </location>
</feature>
<keyword evidence="6 7" id="KW-0472">Membrane</keyword>
<comment type="subcellular location">
    <subcellularLocation>
        <location evidence="1">Cell membrane</location>
        <topology evidence="1">Multi-pass membrane protein</topology>
    </subcellularLocation>
</comment>
<feature type="domain" description="EamA" evidence="8">
    <location>
        <begin position="132"/>
        <end position="267"/>
    </location>
</feature>
<dbReference type="SUPFAM" id="SSF103481">
    <property type="entry name" value="Multidrug resistance efflux transporter EmrE"/>
    <property type="match status" value="2"/>
</dbReference>
<keyword evidence="3" id="KW-1003">Cell membrane</keyword>
<protein>
    <submittedName>
        <fullName evidence="9">DMT family transporter</fullName>
    </submittedName>
</protein>
<dbReference type="InterPro" id="IPR000620">
    <property type="entry name" value="EamA_dom"/>
</dbReference>
<sequence>MGKALNELPPITIAFFRLLVAVVVLLPLGLKGAWQYRGTFFAYRKPFLLMTVTGITFFNTFIYWALNYTTATKVSVLETAIPVVTVLLSAVILKEKLYGLQWIGVVLSFFGAVWVVLDGNVSVAGGMGWNAGDAIMLAAVVSWAVYSICVKQYMHHFPAYGALFVMSAVSLGVLFPLMLAEWMITGIPVFEWRQIGGLLYLGIFPSFIALILYNHAVGELGPSRASVFLNFLPVVTMAGAYLWLGEEITSAQLAGAILVMMGVMLTSRAGSRRLNRKTRKV</sequence>
<name>A0ABV7A7Q6_9BACI</name>
<evidence type="ECO:0000256" key="3">
    <source>
        <dbReference type="ARBA" id="ARBA00022475"/>
    </source>
</evidence>
<feature type="transmembrane region" description="Helical" evidence="7">
    <location>
        <begin position="160"/>
        <end position="180"/>
    </location>
</feature>
<dbReference type="Pfam" id="PF00892">
    <property type="entry name" value="EamA"/>
    <property type="match status" value="2"/>
</dbReference>
<dbReference type="InterPro" id="IPR050638">
    <property type="entry name" value="AA-Vitamin_Transporters"/>
</dbReference>
<dbReference type="InterPro" id="IPR037185">
    <property type="entry name" value="EmrE-like"/>
</dbReference>
<feature type="transmembrane region" description="Helical" evidence="7">
    <location>
        <begin position="72"/>
        <end position="93"/>
    </location>
</feature>
<evidence type="ECO:0000256" key="6">
    <source>
        <dbReference type="ARBA" id="ARBA00023136"/>
    </source>
</evidence>
<feature type="transmembrane region" description="Helical" evidence="7">
    <location>
        <begin position="192"/>
        <end position="213"/>
    </location>
</feature>
<feature type="transmembrane region" description="Helical" evidence="7">
    <location>
        <begin position="100"/>
        <end position="117"/>
    </location>
</feature>
<organism evidence="9 10">
    <name type="scientific">Virgibacillus sediminis</name>
    <dbReference type="NCBI Taxonomy" id="202260"/>
    <lineage>
        <taxon>Bacteria</taxon>
        <taxon>Bacillati</taxon>
        <taxon>Bacillota</taxon>
        <taxon>Bacilli</taxon>
        <taxon>Bacillales</taxon>
        <taxon>Bacillaceae</taxon>
        <taxon>Virgibacillus</taxon>
    </lineage>
</organism>
<dbReference type="Proteomes" id="UP001595387">
    <property type="component" value="Unassembled WGS sequence"/>
</dbReference>
<gene>
    <name evidence="9" type="ORF">ACFODW_11565</name>
</gene>
<feature type="domain" description="EamA" evidence="8">
    <location>
        <begin position="3"/>
        <end position="116"/>
    </location>
</feature>
<evidence type="ECO:0000313" key="9">
    <source>
        <dbReference type="EMBL" id="MFC2948973.1"/>
    </source>
</evidence>
<keyword evidence="5 7" id="KW-1133">Transmembrane helix</keyword>
<dbReference type="PANTHER" id="PTHR32322:SF18">
    <property type="entry name" value="S-ADENOSYLMETHIONINE_S-ADENOSYLHOMOCYSTEINE TRANSPORTER"/>
    <property type="match status" value="1"/>
</dbReference>
<evidence type="ECO:0000256" key="2">
    <source>
        <dbReference type="ARBA" id="ARBA00007362"/>
    </source>
</evidence>
<evidence type="ECO:0000256" key="1">
    <source>
        <dbReference type="ARBA" id="ARBA00004651"/>
    </source>
</evidence>
<comment type="caution">
    <text evidence="9">The sequence shown here is derived from an EMBL/GenBank/DDBJ whole genome shotgun (WGS) entry which is preliminary data.</text>
</comment>
<evidence type="ECO:0000256" key="5">
    <source>
        <dbReference type="ARBA" id="ARBA00022989"/>
    </source>
</evidence>
<proteinExistence type="inferred from homology"/>
<evidence type="ECO:0000256" key="7">
    <source>
        <dbReference type="SAM" id="Phobius"/>
    </source>
</evidence>
<reference evidence="10" key="1">
    <citation type="journal article" date="2019" name="Int. J. Syst. Evol. Microbiol.">
        <title>The Global Catalogue of Microorganisms (GCM) 10K type strain sequencing project: providing services to taxonomists for standard genome sequencing and annotation.</title>
        <authorList>
            <consortium name="The Broad Institute Genomics Platform"/>
            <consortium name="The Broad Institute Genome Sequencing Center for Infectious Disease"/>
            <person name="Wu L."/>
            <person name="Ma J."/>
        </authorList>
    </citation>
    <scope>NUCLEOTIDE SEQUENCE [LARGE SCALE GENOMIC DNA]</scope>
    <source>
        <strain evidence="10">KCTC 13193</strain>
    </source>
</reference>
<dbReference type="EMBL" id="JBHRRZ010000017">
    <property type="protein sequence ID" value="MFC2948973.1"/>
    <property type="molecule type" value="Genomic_DNA"/>
</dbReference>
<evidence type="ECO:0000313" key="10">
    <source>
        <dbReference type="Proteomes" id="UP001595387"/>
    </source>
</evidence>
<keyword evidence="10" id="KW-1185">Reference proteome</keyword>
<feature type="transmembrane region" description="Helical" evidence="7">
    <location>
        <begin position="46"/>
        <end position="66"/>
    </location>
</feature>
<keyword evidence="4 7" id="KW-0812">Transmembrane</keyword>
<feature type="transmembrane region" description="Helical" evidence="7">
    <location>
        <begin position="129"/>
        <end position="148"/>
    </location>
</feature>
<evidence type="ECO:0000256" key="4">
    <source>
        <dbReference type="ARBA" id="ARBA00022692"/>
    </source>
</evidence>
<dbReference type="PANTHER" id="PTHR32322">
    <property type="entry name" value="INNER MEMBRANE TRANSPORTER"/>
    <property type="match status" value="1"/>
</dbReference>
<comment type="similarity">
    <text evidence="2">Belongs to the EamA transporter family.</text>
</comment>
<feature type="transmembrane region" description="Helical" evidence="7">
    <location>
        <begin position="250"/>
        <end position="270"/>
    </location>
</feature>
<accession>A0ABV7A7Q6</accession>
<evidence type="ECO:0000259" key="8">
    <source>
        <dbReference type="Pfam" id="PF00892"/>
    </source>
</evidence>
<feature type="transmembrane region" description="Helical" evidence="7">
    <location>
        <begin position="12"/>
        <end position="34"/>
    </location>
</feature>